<feature type="compositionally biased region" description="Polar residues" evidence="1">
    <location>
        <begin position="64"/>
        <end position="73"/>
    </location>
</feature>
<dbReference type="AlphaFoldDB" id="A0A1X7VHN0"/>
<reference evidence="2" key="1">
    <citation type="submission" date="2017-05" db="UniProtKB">
        <authorList>
            <consortium name="EnsemblMetazoa"/>
        </authorList>
    </citation>
    <scope>IDENTIFICATION</scope>
</reference>
<dbReference type="EnsemblMetazoa" id="Aqu2.1.39304_001">
    <property type="protein sequence ID" value="Aqu2.1.39304_001"/>
    <property type="gene ID" value="Aqu2.1.39304"/>
</dbReference>
<evidence type="ECO:0000313" key="2">
    <source>
        <dbReference type="EnsemblMetazoa" id="Aqu2.1.39304_001"/>
    </source>
</evidence>
<feature type="region of interest" description="Disordered" evidence="1">
    <location>
        <begin position="63"/>
        <end position="102"/>
    </location>
</feature>
<protein>
    <submittedName>
        <fullName evidence="2">Uncharacterized protein</fullName>
    </submittedName>
</protein>
<feature type="compositionally biased region" description="Polar residues" evidence="1">
    <location>
        <begin position="90"/>
        <end position="102"/>
    </location>
</feature>
<accession>A0A1X7VHN0</accession>
<proteinExistence type="predicted"/>
<name>A0A1X7VHN0_AMPQE</name>
<dbReference type="InParanoid" id="A0A1X7VHN0"/>
<evidence type="ECO:0000256" key="1">
    <source>
        <dbReference type="SAM" id="MobiDB-lite"/>
    </source>
</evidence>
<organism evidence="2">
    <name type="scientific">Amphimedon queenslandica</name>
    <name type="common">Sponge</name>
    <dbReference type="NCBI Taxonomy" id="400682"/>
    <lineage>
        <taxon>Eukaryota</taxon>
        <taxon>Metazoa</taxon>
        <taxon>Porifera</taxon>
        <taxon>Demospongiae</taxon>
        <taxon>Heteroscleromorpha</taxon>
        <taxon>Haplosclerida</taxon>
        <taxon>Niphatidae</taxon>
        <taxon>Amphimedon</taxon>
    </lineage>
</organism>
<sequence length="102" mass="11863">MNCIQERQKLIRIADRSNFGWDVVNEYQADKLAASSDNEKKLIKAKKQWSRMSKKKKILASTKRIGSTISQAQKPERWRSRGGLRAQMSLYPQSSSSEPWQY</sequence>